<protein>
    <submittedName>
        <fullName evidence="1">17008_t:CDS:1</fullName>
    </submittedName>
</protein>
<keyword evidence="2" id="KW-1185">Reference proteome</keyword>
<organism evidence="1 2">
    <name type="scientific">Acaulospora colombiana</name>
    <dbReference type="NCBI Taxonomy" id="27376"/>
    <lineage>
        <taxon>Eukaryota</taxon>
        <taxon>Fungi</taxon>
        <taxon>Fungi incertae sedis</taxon>
        <taxon>Mucoromycota</taxon>
        <taxon>Glomeromycotina</taxon>
        <taxon>Glomeromycetes</taxon>
        <taxon>Diversisporales</taxon>
        <taxon>Acaulosporaceae</taxon>
        <taxon>Acaulospora</taxon>
    </lineage>
</organism>
<feature type="non-terminal residue" evidence="1">
    <location>
        <position position="1"/>
    </location>
</feature>
<feature type="non-terminal residue" evidence="1">
    <location>
        <position position="160"/>
    </location>
</feature>
<accession>A0ACA9QTJ5</accession>
<evidence type="ECO:0000313" key="2">
    <source>
        <dbReference type="Proteomes" id="UP000789525"/>
    </source>
</evidence>
<proteinExistence type="predicted"/>
<dbReference type="EMBL" id="CAJVPT010057727">
    <property type="protein sequence ID" value="CAG8759064.1"/>
    <property type="molecule type" value="Genomic_DNA"/>
</dbReference>
<reference evidence="1" key="1">
    <citation type="submission" date="2021-06" db="EMBL/GenBank/DDBJ databases">
        <authorList>
            <person name="Kallberg Y."/>
            <person name="Tangrot J."/>
            <person name="Rosling A."/>
        </authorList>
    </citation>
    <scope>NUCLEOTIDE SEQUENCE</scope>
    <source>
        <strain evidence="1">CL356</strain>
    </source>
</reference>
<gene>
    <name evidence="1" type="ORF">ACOLOM_LOCUS13108</name>
</gene>
<dbReference type="Proteomes" id="UP000789525">
    <property type="component" value="Unassembled WGS sequence"/>
</dbReference>
<evidence type="ECO:0000313" key="1">
    <source>
        <dbReference type="EMBL" id="CAG8759064.1"/>
    </source>
</evidence>
<comment type="caution">
    <text evidence="1">The sequence shown here is derived from an EMBL/GenBank/DDBJ whole genome shotgun (WGS) entry which is preliminary data.</text>
</comment>
<name>A0ACA9QTJ5_9GLOM</name>
<sequence length="160" mass="17377">KKSVGQRASLGLTHWRPIRARSPGNGYQSVGAKHSQSPAYNIPKGVVSKLAVSRARIADLDTQNGERNDQEITNDTHMLVGELGMLLGLLVPNRVTPLGDKLRAAGVNPDGRPARLLLPSVSPGDPALEDLSAFDVAAAWRGFDWIDIRNIRWQSITSHN</sequence>